<dbReference type="CDD" id="cd01299">
    <property type="entry name" value="Met_dep_hydrolase_A"/>
    <property type="match status" value="1"/>
</dbReference>
<dbReference type="SUPFAM" id="SSF51556">
    <property type="entry name" value="Metallo-dependent hydrolases"/>
    <property type="match status" value="1"/>
</dbReference>
<dbReference type="InterPro" id="IPR006680">
    <property type="entry name" value="Amidohydro-rel"/>
</dbReference>
<feature type="domain" description="Amidohydrolase-related" evidence="1">
    <location>
        <begin position="124"/>
        <end position="479"/>
    </location>
</feature>
<dbReference type="EMBL" id="CP042262">
    <property type="protein sequence ID" value="QDY70365.1"/>
    <property type="molecule type" value="Genomic_DNA"/>
</dbReference>
<dbReference type="Gene3D" id="3.20.20.140">
    <property type="entry name" value="Metal-dependent hydrolases"/>
    <property type="match status" value="1"/>
</dbReference>
<keyword evidence="2" id="KW-0378">Hydrolase</keyword>
<organism evidence="2 3">
    <name type="scientific">Qingshengfaniella alkalisoli</name>
    <dbReference type="NCBI Taxonomy" id="2599296"/>
    <lineage>
        <taxon>Bacteria</taxon>
        <taxon>Pseudomonadati</taxon>
        <taxon>Pseudomonadota</taxon>
        <taxon>Alphaproteobacteria</taxon>
        <taxon>Rhodobacterales</taxon>
        <taxon>Paracoccaceae</taxon>
        <taxon>Qingshengfaniella</taxon>
    </lineage>
</organism>
<dbReference type="PANTHER" id="PTHR43135">
    <property type="entry name" value="ALPHA-D-RIBOSE 1-METHYLPHOSPHONATE 5-TRIPHOSPHATE DIPHOSPHATASE"/>
    <property type="match status" value="1"/>
</dbReference>
<dbReference type="KEGG" id="lit:FPZ52_11565"/>
<dbReference type="InterPro" id="IPR006311">
    <property type="entry name" value="TAT_signal"/>
</dbReference>
<evidence type="ECO:0000313" key="3">
    <source>
        <dbReference type="Proteomes" id="UP000318483"/>
    </source>
</evidence>
<accession>A0A5B8I8L2</accession>
<dbReference type="GO" id="GO:0016810">
    <property type="term" value="F:hydrolase activity, acting on carbon-nitrogen (but not peptide) bonds"/>
    <property type="evidence" value="ECO:0007669"/>
    <property type="project" value="InterPro"/>
</dbReference>
<keyword evidence="3" id="KW-1185">Reference proteome</keyword>
<proteinExistence type="predicted"/>
<gene>
    <name evidence="2" type="ORF">FPZ52_11565</name>
</gene>
<evidence type="ECO:0000313" key="2">
    <source>
        <dbReference type="EMBL" id="QDY70365.1"/>
    </source>
</evidence>
<dbReference type="Pfam" id="PF01979">
    <property type="entry name" value="Amidohydro_1"/>
    <property type="match status" value="1"/>
</dbReference>
<dbReference type="PROSITE" id="PS51318">
    <property type="entry name" value="TAT"/>
    <property type="match status" value="1"/>
</dbReference>
<dbReference type="InterPro" id="IPR032466">
    <property type="entry name" value="Metal_Hydrolase"/>
</dbReference>
<keyword evidence="2" id="KW-0614">Plasmid</keyword>
<dbReference type="Gene3D" id="2.30.40.10">
    <property type="entry name" value="Urease, subunit C, domain 1"/>
    <property type="match status" value="1"/>
</dbReference>
<dbReference type="Proteomes" id="UP000318483">
    <property type="component" value="Plasmid unnamed1"/>
</dbReference>
<dbReference type="RefSeq" id="WP_146365783.1">
    <property type="nucleotide sequence ID" value="NZ_CP042262.1"/>
</dbReference>
<dbReference type="InterPro" id="IPR057744">
    <property type="entry name" value="OTAase-like"/>
</dbReference>
<dbReference type="OrthoDB" id="9765769at2"/>
<geneLocation type="plasmid" evidence="2 3">
    <name>unnamed1</name>
</geneLocation>
<dbReference type="InterPro" id="IPR011059">
    <property type="entry name" value="Metal-dep_hydrolase_composite"/>
</dbReference>
<sequence>MATRSMDGGVHAHDPHSCLCCRPEIFALTDRMTADLTRRGFMASMATSIAALGLPGLATAQTKTALETTPAPTVFKNFRLFDGQGETLRDGFHLRVDDGKITALAEGDVTASQDVTVIDCGGRTLMPGLIDAHWHAMFAPLPMISLLTSDIGYVYLAASAEAERTLMRGFTTVRDVGGPSFALKRAIDEGLAPGPRIFPAGALISQTGGHGDFRMRSDVPRSEGRITYSEEIGAAAIADGPDQVLHRVREQLMLGASQIKLTGGGGVSSLYDPLDTLQFLPEEISVAVRAAADWGTYITAHIYTPAGISRYVKAGARCIEHGQLADEDSVKLIVDHDVWWCLQPFTEASDMNRYSDKENQRKQQMVWDGTDRAYELAIKHKAKVGWGTDILFAPAATVNQGNMLAAMKRWYTPAKALKMATGDNGDLLALSGERAPYRGKLGVIEVGAFADILIVDGDPTEDIDLIADPDANLLLIMKDGYIHKNSIPA</sequence>
<dbReference type="InterPro" id="IPR051781">
    <property type="entry name" value="Metallo-dep_Hydrolase"/>
</dbReference>
<protein>
    <submittedName>
        <fullName evidence="2">Amidohydrolase family protein</fullName>
    </submittedName>
</protein>
<dbReference type="SUPFAM" id="SSF51338">
    <property type="entry name" value="Composite domain of metallo-dependent hydrolases"/>
    <property type="match status" value="2"/>
</dbReference>
<name>A0A5B8I8L2_9RHOB</name>
<dbReference type="AlphaFoldDB" id="A0A5B8I8L2"/>
<reference evidence="2 3" key="1">
    <citation type="submission" date="2019-07" db="EMBL/GenBank/DDBJ databases">
        <title>Litoreibacter alkalisoli sp. nov., isolated from saline-alkaline soil.</title>
        <authorList>
            <person name="Wang S."/>
            <person name="Xu L."/>
            <person name="Xing Y.-T."/>
            <person name="Sun J.-Q."/>
        </authorList>
    </citation>
    <scope>NUCLEOTIDE SEQUENCE [LARGE SCALE GENOMIC DNA]</scope>
    <source>
        <strain evidence="2 3">LN3S51</strain>
        <plasmid evidence="2 3">unnamed1</plasmid>
    </source>
</reference>
<evidence type="ECO:0000259" key="1">
    <source>
        <dbReference type="Pfam" id="PF01979"/>
    </source>
</evidence>
<dbReference type="PANTHER" id="PTHR43135:SF3">
    <property type="entry name" value="ALPHA-D-RIBOSE 1-METHYLPHOSPHONATE 5-TRIPHOSPHATE DIPHOSPHATASE"/>
    <property type="match status" value="1"/>
</dbReference>